<evidence type="ECO:0000313" key="2">
    <source>
        <dbReference type="Proteomes" id="UP000182025"/>
    </source>
</evidence>
<accession>A0A1I5R181</accession>
<dbReference type="AlphaFoldDB" id="A0A1I5R181"/>
<keyword evidence="2" id="KW-1185">Reference proteome</keyword>
<evidence type="ECO:0000313" key="1">
    <source>
        <dbReference type="EMBL" id="SFP52278.1"/>
    </source>
</evidence>
<dbReference type="EMBL" id="FOXK01000003">
    <property type="protein sequence ID" value="SFP52278.1"/>
    <property type="molecule type" value="Genomic_DNA"/>
</dbReference>
<name>A0A1I5R181_9GAMM</name>
<sequence>MREDVLCAADLPVRLSLGGRVVQVSMEMPARDWAARLGIAWDTVRQRRYRGDSWSDAFQPYLRRTPFNSPMAVPAQLRKKMTINGAIQMTTLEIKIPPVAHVVVTGVPNGVKSAVMQRIQQVLAEEFGATTTVAMPAEPATPDDVKKSLWVLSEA</sequence>
<protein>
    <submittedName>
        <fullName evidence="1">Uncharacterized protein</fullName>
    </submittedName>
</protein>
<proteinExistence type="predicted"/>
<reference evidence="2" key="1">
    <citation type="submission" date="2016-10" db="EMBL/GenBank/DDBJ databases">
        <authorList>
            <person name="Varghese N."/>
            <person name="Submissions S."/>
        </authorList>
    </citation>
    <scope>NUCLEOTIDE SEQUENCE [LARGE SCALE GENOMIC DNA]</scope>
    <source>
        <strain evidence="2">JCM 15604</strain>
    </source>
</reference>
<gene>
    <name evidence="1" type="ORF">SAMN05216177_103239</name>
</gene>
<dbReference type="OrthoDB" id="7023607at2"/>
<dbReference type="Proteomes" id="UP000182025">
    <property type="component" value="Unassembled WGS sequence"/>
</dbReference>
<organism evidence="1 2">
    <name type="scientific">Ectopseudomonas toyotomiensis</name>
    <dbReference type="NCBI Taxonomy" id="554344"/>
    <lineage>
        <taxon>Bacteria</taxon>
        <taxon>Pseudomonadati</taxon>
        <taxon>Pseudomonadota</taxon>
        <taxon>Gammaproteobacteria</taxon>
        <taxon>Pseudomonadales</taxon>
        <taxon>Pseudomonadaceae</taxon>
        <taxon>Ectopseudomonas</taxon>
    </lineage>
</organism>
<dbReference type="RefSeq" id="WP_074914185.1">
    <property type="nucleotide sequence ID" value="NZ_FOXK01000003.1"/>
</dbReference>